<name>A0ABN6CN60_9ACTN</name>
<dbReference type="SUPFAM" id="SSF46785">
    <property type="entry name" value="Winged helix' DNA-binding domain"/>
    <property type="match status" value="1"/>
</dbReference>
<protein>
    <submittedName>
        <fullName evidence="2">MarR family transcriptional regulator</fullName>
    </submittedName>
</protein>
<reference evidence="2 3" key="1">
    <citation type="submission" date="2020-08" db="EMBL/GenBank/DDBJ databases">
        <title>Whole genome shotgun sequence of Actinoplanes ianthinogenes NBRC 13996.</title>
        <authorList>
            <person name="Komaki H."/>
            <person name="Tamura T."/>
        </authorList>
    </citation>
    <scope>NUCLEOTIDE SEQUENCE [LARGE SCALE GENOMIC DNA]</scope>
    <source>
        <strain evidence="2 3">NBRC 13996</strain>
    </source>
</reference>
<dbReference type="PANTHER" id="PTHR33164">
    <property type="entry name" value="TRANSCRIPTIONAL REGULATOR, MARR FAMILY"/>
    <property type="match status" value="1"/>
</dbReference>
<dbReference type="PRINTS" id="PR00598">
    <property type="entry name" value="HTHMARR"/>
</dbReference>
<dbReference type="InterPro" id="IPR039422">
    <property type="entry name" value="MarR/SlyA-like"/>
</dbReference>
<dbReference type="EMBL" id="AP023356">
    <property type="protein sequence ID" value="BCJ46600.1"/>
    <property type="molecule type" value="Genomic_DNA"/>
</dbReference>
<evidence type="ECO:0000313" key="2">
    <source>
        <dbReference type="EMBL" id="BCJ46600.1"/>
    </source>
</evidence>
<dbReference type="SMART" id="SM00347">
    <property type="entry name" value="HTH_MARR"/>
    <property type="match status" value="1"/>
</dbReference>
<dbReference type="Pfam" id="PF12802">
    <property type="entry name" value="MarR_2"/>
    <property type="match status" value="1"/>
</dbReference>
<dbReference type="Proteomes" id="UP000676967">
    <property type="component" value="Chromosome"/>
</dbReference>
<dbReference type="InterPro" id="IPR000835">
    <property type="entry name" value="HTH_MarR-typ"/>
</dbReference>
<dbReference type="PROSITE" id="PS50995">
    <property type="entry name" value="HTH_MARR_2"/>
    <property type="match status" value="1"/>
</dbReference>
<sequence length="143" mass="15518">MDQLPSWLLTQAAAHAHRLVGDGFAEVGARGYHYRLLESLIADGPASQAALGRRTGIHLSDLVGALNELEEDGYVARSPDPGDRRRNVITVTETGQERSRDLAERAAAIQDELLAPLSAGEREQLAALLRKVLTGASRRTQRV</sequence>
<dbReference type="InterPro" id="IPR036390">
    <property type="entry name" value="WH_DNA-bd_sf"/>
</dbReference>
<evidence type="ECO:0000259" key="1">
    <source>
        <dbReference type="PROSITE" id="PS50995"/>
    </source>
</evidence>
<dbReference type="RefSeq" id="WP_189331800.1">
    <property type="nucleotide sequence ID" value="NZ_AP023356.1"/>
</dbReference>
<gene>
    <name evidence="2" type="ORF">Aiant_72570</name>
</gene>
<dbReference type="InterPro" id="IPR036388">
    <property type="entry name" value="WH-like_DNA-bd_sf"/>
</dbReference>
<dbReference type="Gene3D" id="1.10.10.10">
    <property type="entry name" value="Winged helix-like DNA-binding domain superfamily/Winged helix DNA-binding domain"/>
    <property type="match status" value="1"/>
</dbReference>
<accession>A0ABN6CN60</accession>
<proteinExistence type="predicted"/>
<dbReference type="PANTHER" id="PTHR33164:SF95">
    <property type="entry name" value="TRANSCRIPTIONAL REGULATOR"/>
    <property type="match status" value="1"/>
</dbReference>
<feature type="domain" description="HTH marR-type" evidence="1">
    <location>
        <begin position="1"/>
        <end position="134"/>
    </location>
</feature>
<keyword evidence="3" id="KW-1185">Reference proteome</keyword>
<organism evidence="2 3">
    <name type="scientific">Actinoplanes ianthinogenes</name>
    <dbReference type="NCBI Taxonomy" id="122358"/>
    <lineage>
        <taxon>Bacteria</taxon>
        <taxon>Bacillati</taxon>
        <taxon>Actinomycetota</taxon>
        <taxon>Actinomycetes</taxon>
        <taxon>Micromonosporales</taxon>
        <taxon>Micromonosporaceae</taxon>
        <taxon>Actinoplanes</taxon>
    </lineage>
</organism>
<evidence type="ECO:0000313" key="3">
    <source>
        <dbReference type="Proteomes" id="UP000676967"/>
    </source>
</evidence>